<reference evidence="22" key="2">
    <citation type="submission" date="2019-10" db="EMBL/GenBank/DDBJ databases">
        <title>A de novo genome assembly of a pear dwarfing rootstock.</title>
        <authorList>
            <person name="Wang F."/>
            <person name="Wang J."/>
            <person name="Li S."/>
            <person name="Zhang Y."/>
            <person name="Fang M."/>
            <person name="Ma L."/>
            <person name="Zhao Y."/>
            <person name="Jiang S."/>
        </authorList>
    </citation>
    <scope>NUCLEOTIDE SEQUENCE [LARGE SCALE GENOMIC DNA]</scope>
</reference>
<dbReference type="InterPro" id="IPR038408">
    <property type="entry name" value="GNK2_sf"/>
</dbReference>
<feature type="binding site" evidence="15">
    <location>
        <position position="368"/>
    </location>
    <ligand>
        <name>ATP</name>
        <dbReference type="ChEBI" id="CHEBI:30616"/>
    </ligand>
</feature>
<dbReference type="Gene3D" id="3.30.430.20">
    <property type="entry name" value="Gnk2 domain, C-X8-C-X2-C motif"/>
    <property type="match status" value="2"/>
</dbReference>
<dbReference type="PANTHER" id="PTHR27002">
    <property type="entry name" value="RECEPTOR-LIKE SERINE/THREONINE-PROTEIN KINASE SD1-8"/>
    <property type="match status" value="1"/>
</dbReference>
<dbReference type="InterPro" id="IPR000719">
    <property type="entry name" value="Prot_kinase_dom"/>
</dbReference>
<keyword evidence="3" id="KW-0597">Phosphoprotein</keyword>
<feature type="transmembrane region" description="Helical" evidence="17">
    <location>
        <begin position="277"/>
        <end position="301"/>
    </location>
</feature>
<dbReference type="FunFam" id="1.10.510.10:FF:000343">
    <property type="entry name" value="Cysteine-rich receptor-like protein kinase 28"/>
    <property type="match status" value="1"/>
</dbReference>
<dbReference type="Pfam" id="PF01657">
    <property type="entry name" value="Stress-antifung"/>
    <property type="match status" value="2"/>
</dbReference>
<evidence type="ECO:0000256" key="1">
    <source>
        <dbReference type="ARBA" id="ARBA00004167"/>
    </source>
</evidence>
<reference evidence="21 22" key="3">
    <citation type="submission" date="2019-11" db="EMBL/GenBank/DDBJ databases">
        <title>A de novo genome assembly of a pear dwarfing rootstock.</title>
        <authorList>
            <person name="Wang F."/>
            <person name="Wang J."/>
            <person name="Li S."/>
            <person name="Zhang Y."/>
            <person name="Fang M."/>
            <person name="Ma L."/>
            <person name="Zhao Y."/>
            <person name="Jiang S."/>
        </authorList>
    </citation>
    <scope>NUCLEOTIDE SEQUENCE [LARGE SCALE GENOMIC DNA]</scope>
    <source>
        <strain evidence="21">S2</strain>
        <tissue evidence="21">Leaf</tissue>
    </source>
</reference>
<keyword evidence="9 21" id="KW-0418">Kinase</keyword>
<comment type="caution">
    <text evidence="21">The sequence shown here is derived from an EMBL/GenBank/DDBJ whole genome shotgun (WGS) entry which is preliminary data.</text>
</comment>
<dbReference type="OrthoDB" id="4062651at2759"/>
<dbReference type="PANTHER" id="PTHR27002:SF1104">
    <property type="entry name" value="CYSTEINE-RICH RECEPTOR-LIKE PROTEIN KINASE 27-RELATED"/>
    <property type="match status" value="1"/>
</dbReference>
<accession>A0A5N5FD62</accession>
<evidence type="ECO:0000256" key="16">
    <source>
        <dbReference type="SAM" id="MobiDB-lite"/>
    </source>
</evidence>
<dbReference type="SMART" id="SM00220">
    <property type="entry name" value="S_TKc"/>
    <property type="match status" value="1"/>
</dbReference>
<evidence type="ECO:0000256" key="12">
    <source>
        <dbReference type="ARBA" id="ARBA00023136"/>
    </source>
</evidence>
<dbReference type="Pfam" id="PF00069">
    <property type="entry name" value="Pkinase"/>
    <property type="match status" value="1"/>
</dbReference>
<evidence type="ECO:0000256" key="2">
    <source>
        <dbReference type="ARBA" id="ARBA00022527"/>
    </source>
</evidence>
<dbReference type="Gene3D" id="1.10.510.10">
    <property type="entry name" value="Transferase(Phosphotransferase) domain 1"/>
    <property type="match status" value="1"/>
</dbReference>
<keyword evidence="2" id="KW-0723">Serine/threonine-protein kinase</keyword>
<feature type="domain" description="Protein kinase" evidence="19">
    <location>
        <begin position="340"/>
        <end position="616"/>
    </location>
</feature>
<evidence type="ECO:0000259" key="20">
    <source>
        <dbReference type="PROSITE" id="PS51473"/>
    </source>
</evidence>
<keyword evidence="5 17" id="KW-0812">Transmembrane</keyword>
<dbReference type="CDD" id="cd14066">
    <property type="entry name" value="STKc_IRAK"/>
    <property type="match status" value="1"/>
</dbReference>
<sequence>MGSSRLLILFIVPVLLDLLAPAEAVDCTSTAEFCWRCSNIGTYEDGGNYQKNLDTLLSSFSSNNQTNSGFYNSSMGQDPDKVNAIALCRGDASLNDCHACVSQSSPFLLMNCSNQNEAIVWAVHCMVRYSSKLIFGIQEDEPFQFVPGPVNATDPQKFDLVLNLLLDYFTEKAASGDSLKKFAAGHTIIQGEGSTTNQAIYALVQCTPDLDKQNCSDCLKGAISKIPECCGGRLGGRVLKPSCNLRFEAYIFYEANADSLVTLPSVKAGKKSTISKAVIIIISVVGVVFVAMILMGTLISLRVRRRWKKQKLENDNLEDISLEESLQYDFETIKSATDDFSDANKLGQGGFGAVYKGRLPNGRYIAVKRLSKNSEQGEREFKTEVTLVAQLQHRNLVRLLGFCLQAGERILIYEYVPNTSLNRFIFDPVNRGHLDWETRYKIIGGISRGLLYLHEDSRLRIIHRDLKPSNILLDEDMNPKIADFGMARLFTMDQTQGDTKTIVGTYGYMASEYAIHGRFSVKSDVFSFGVLVLEILSGTRIASFRSSENDEDLLTYAWRNWKADTVSNIIDPVIATGLGTEIMRCIHIGLLCVQENVASRPTMASIVSMLNSHSVTVSLPSRPAYYLHNSEKDTAEGTKSYEPKNSADLSINEDNITEPYPR</sequence>
<feature type="signal peptide" evidence="18">
    <location>
        <begin position="1"/>
        <end position="24"/>
    </location>
</feature>
<keyword evidence="6 18" id="KW-0732">Signal</keyword>
<feature type="domain" description="Gnk2-homologous" evidence="20">
    <location>
        <begin position="140"/>
        <end position="252"/>
    </location>
</feature>
<dbReference type="FunFam" id="3.30.430.20:FF:000002">
    <property type="entry name" value="Cysteine-rich receptor-like protein kinase 10"/>
    <property type="match status" value="1"/>
</dbReference>
<evidence type="ECO:0000256" key="15">
    <source>
        <dbReference type="PROSITE-ProRule" id="PRU10141"/>
    </source>
</evidence>
<keyword evidence="13 21" id="KW-0675">Receptor</keyword>
<feature type="compositionally biased region" description="Basic and acidic residues" evidence="16">
    <location>
        <begin position="631"/>
        <end position="642"/>
    </location>
</feature>
<evidence type="ECO:0000256" key="11">
    <source>
        <dbReference type="ARBA" id="ARBA00022989"/>
    </source>
</evidence>
<evidence type="ECO:0000256" key="9">
    <source>
        <dbReference type="ARBA" id="ARBA00022777"/>
    </source>
</evidence>
<dbReference type="AlphaFoldDB" id="A0A5N5FD62"/>
<dbReference type="SUPFAM" id="SSF56112">
    <property type="entry name" value="Protein kinase-like (PK-like)"/>
    <property type="match status" value="1"/>
</dbReference>
<organism evidence="21 22">
    <name type="scientific">Pyrus ussuriensis x Pyrus communis</name>
    <dbReference type="NCBI Taxonomy" id="2448454"/>
    <lineage>
        <taxon>Eukaryota</taxon>
        <taxon>Viridiplantae</taxon>
        <taxon>Streptophyta</taxon>
        <taxon>Embryophyta</taxon>
        <taxon>Tracheophyta</taxon>
        <taxon>Spermatophyta</taxon>
        <taxon>Magnoliopsida</taxon>
        <taxon>eudicotyledons</taxon>
        <taxon>Gunneridae</taxon>
        <taxon>Pentapetalae</taxon>
        <taxon>rosids</taxon>
        <taxon>fabids</taxon>
        <taxon>Rosales</taxon>
        <taxon>Rosaceae</taxon>
        <taxon>Amygdaloideae</taxon>
        <taxon>Maleae</taxon>
        <taxon>Pyrus</taxon>
    </lineage>
</organism>
<keyword evidence="14" id="KW-0325">Glycoprotein</keyword>
<feature type="chain" id="PRO_5024374454" evidence="18">
    <location>
        <begin position="25"/>
        <end position="662"/>
    </location>
</feature>
<dbReference type="InterPro" id="IPR008271">
    <property type="entry name" value="Ser/Thr_kinase_AS"/>
</dbReference>
<dbReference type="InterPro" id="IPR017441">
    <property type="entry name" value="Protein_kinase_ATP_BS"/>
</dbReference>
<dbReference type="FunFam" id="3.30.430.20:FF:000003">
    <property type="entry name" value="Cysteine-rich RLK (RECEPTOR-like protein kinase) 10"/>
    <property type="match status" value="1"/>
</dbReference>
<name>A0A5N5FD62_9ROSA</name>
<keyword evidence="22" id="KW-1185">Reference proteome</keyword>
<dbReference type="PROSITE" id="PS50011">
    <property type="entry name" value="PROTEIN_KINASE_DOM"/>
    <property type="match status" value="1"/>
</dbReference>
<evidence type="ECO:0000256" key="8">
    <source>
        <dbReference type="ARBA" id="ARBA00022741"/>
    </source>
</evidence>
<evidence type="ECO:0000256" key="3">
    <source>
        <dbReference type="ARBA" id="ARBA00022553"/>
    </source>
</evidence>
<evidence type="ECO:0000256" key="13">
    <source>
        <dbReference type="ARBA" id="ARBA00023170"/>
    </source>
</evidence>
<proteinExistence type="predicted"/>
<keyword evidence="10 15" id="KW-0067">ATP-binding</keyword>
<dbReference type="CDD" id="cd23509">
    <property type="entry name" value="Gnk2-like"/>
    <property type="match status" value="2"/>
</dbReference>
<dbReference type="GO" id="GO:0005524">
    <property type="term" value="F:ATP binding"/>
    <property type="evidence" value="ECO:0007669"/>
    <property type="project" value="UniProtKB-UniRule"/>
</dbReference>
<evidence type="ECO:0000256" key="10">
    <source>
        <dbReference type="ARBA" id="ARBA00022840"/>
    </source>
</evidence>
<dbReference type="PROSITE" id="PS00108">
    <property type="entry name" value="PROTEIN_KINASE_ST"/>
    <property type="match status" value="1"/>
</dbReference>
<dbReference type="PROSITE" id="PS51473">
    <property type="entry name" value="GNK2"/>
    <property type="match status" value="2"/>
</dbReference>
<evidence type="ECO:0000256" key="4">
    <source>
        <dbReference type="ARBA" id="ARBA00022679"/>
    </source>
</evidence>
<feature type="region of interest" description="Disordered" evidence="16">
    <location>
        <begin position="631"/>
        <end position="662"/>
    </location>
</feature>
<evidence type="ECO:0000256" key="7">
    <source>
        <dbReference type="ARBA" id="ARBA00022737"/>
    </source>
</evidence>
<dbReference type="EMBL" id="SMOL01000695">
    <property type="protein sequence ID" value="KAB2601056.1"/>
    <property type="molecule type" value="Genomic_DNA"/>
</dbReference>
<evidence type="ECO:0000256" key="5">
    <source>
        <dbReference type="ARBA" id="ARBA00022692"/>
    </source>
</evidence>
<dbReference type="FunFam" id="3.30.200.20:FF:000142">
    <property type="entry name" value="Cysteine-rich receptor-like protein kinase 10"/>
    <property type="match status" value="1"/>
</dbReference>
<dbReference type="InterPro" id="IPR002902">
    <property type="entry name" value="GNK2"/>
</dbReference>
<feature type="domain" description="Gnk2-homologous" evidence="20">
    <location>
        <begin position="31"/>
        <end position="134"/>
    </location>
</feature>
<gene>
    <name evidence="21" type="ORF">D8674_002061</name>
</gene>
<protein>
    <submittedName>
        <fullName evidence="21">Cysteine-rich receptor-like protein kinase 10</fullName>
    </submittedName>
</protein>
<dbReference type="PROSITE" id="PS00107">
    <property type="entry name" value="PROTEIN_KINASE_ATP"/>
    <property type="match status" value="1"/>
</dbReference>
<evidence type="ECO:0000256" key="6">
    <source>
        <dbReference type="ARBA" id="ARBA00022729"/>
    </source>
</evidence>
<dbReference type="Gene3D" id="3.30.200.20">
    <property type="entry name" value="Phosphorylase Kinase, domain 1"/>
    <property type="match status" value="1"/>
</dbReference>
<dbReference type="Proteomes" id="UP000327157">
    <property type="component" value="Chromosome 10"/>
</dbReference>
<reference evidence="21 22" key="1">
    <citation type="submission" date="2019-09" db="EMBL/GenBank/DDBJ databases">
        <authorList>
            <person name="Ou C."/>
        </authorList>
    </citation>
    <scope>NUCLEOTIDE SEQUENCE [LARGE SCALE GENOMIC DNA]</scope>
    <source>
        <strain evidence="21">S2</strain>
        <tissue evidence="21">Leaf</tissue>
    </source>
</reference>
<dbReference type="GO" id="GO:0004674">
    <property type="term" value="F:protein serine/threonine kinase activity"/>
    <property type="evidence" value="ECO:0007669"/>
    <property type="project" value="UniProtKB-KW"/>
</dbReference>
<keyword evidence="4" id="KW-0808">Transferase</keyword>
<evidence type="ECO:0000256" key="18">
    <source>
        <dbReference type="SAM" id="SignalP"/>
    </source>
</evidence>
<evidence type="ECO:0000256" key="14">
    <source>
        <dbReference type="ARBA" id="ARBA00023180"/>
    </source>
</evidence>
<keyword evidence="11 17" id="KW-1133">Transmembrane helix</keyword>
<evidence type="ECO:0000256" key="17">
    <source>
        <dbReference type="SAM" id="Phobius"/>
    </source>
</evidence>
<dbReference type="GO" id="GO:0009737">
    <property type="term" value="P:response to abscisic acid"/>
    <property type="evidence" value="ECO:0007669"/>
    <property type="project" value="UniProtKB-ARBA"/>
</dbReference>
<dbReference type="GO" id="GO:0005886">
    <property type="term" value="C:plasma membrane"/>
    <property type="evidence" value="ECO:0007669"/>
    <property type="project" value="TreeGrafter"/>
</dbReference>
<comment type="subcellular location">
    <subcellularLocation>
        <location evidence="1">Membrane</location>
        <topology evidence="1">Single-pass membrane protein</topology>
    </subcellularLocation>
</comment>
<evidence type="ECO:0000313" key="21">
    <source>
        <dbReference type="EMBL" id="KAB2601056.1"/>
    </source>
</evidence>
<keyword evidence="8 15" id="KW-0547">Nucleotide-binding</keyword>
<evidence type="ECO:0000313" key="22">
    <source>
        <dbReference type="Proteomes" id="UP000327157"/>
    </source>
</evidence>
<evidence type="ECO:0000259" key="19">
    <source>
        <dbReference type="PROSITE" id="PS50011"/>
    </source>
</evidence>
<dbReference type="InterPro" id="IPR011009">
    <property type="entry name" value="Kinase-like_dom_sf"/>
</dbReference>
<keyword evidence="7" id="KW-0677">Repeat</keyword>
<keyword evidence="12 17" id="KW-0472">Membrane</keyword>